<feature type="compositionally biased region" description="Low complexity" evidence="4">
    <location>
        <begin position="1"/>
        <end position="23"/>
    </location>
</feature>
<keyword evidence="1" id="KW-0677">Repeat</keyword>
<keyword evidence="7" id="KW-1185">Reference proteome</keyword>
<reference evidence="6" key="2">
    <citation type="submission" date="2023-06" db="EMBL/GenBank/DDBJ databases">
        <authorList>
            <consortium name="Lawrence Berkeley National Laboratory"/>
            <person name="Mondo S.J."/>
            <person name="Hensen N."/>
            <person name="Bonometti L."/>
            <person name="Westerberg I."/>
            <person name="Brannstrom I.O."/>
            <person name="Guillou S."/>
            <person name="Cros-Aarteil S."/>
            <person name="Calhoun S."/>
            <person name="Haridas S."/>
            <person name="Kuo A."/>
            <person name="Pangilinan J."/>
            <person name="Riley R."/>
            <person name="Labutti K."/>
            <person name="Andreopoulos B."/>
            <person name="Lipzen A."/>
            <person name="Chen C."/>
            <person name="Yanf M."/>
            <person name="Daum C."/>
            <person name="Ng V."/>
            <person name="Clum A."/>
            <person name="Steindorff A."/>
            <person name="Ohm R."/>
            <person name="Martin F."/>
            <person name="Silar P."/>
            <person name="Natvig D."/>
            <person name="Lalanne C."/>
            <person name="Gautier V."/>
            <person name="Ament-Velasquez S.L."/>
            <person name="Kruys A."/>
            <person name="Hutchinson M.I."/>
            <person name="Powell A.J."/>
            <person name="Barry K."/>
            <person name="Miller A.N."/>
            <person name="Grigoriev I.V."/>
            <person name="Debuchy R."/>
            <person name="Gladieux P."/>
            <person name="Thoren M.H."/>
            <person name="Johannesson H."/>
        </authorList>
    </citation>
    <scope>NUCLEOTIDE SEQUENCE</scope>
    <source>
        <strain evidence="6">PSN324</strain>
    </source>
</reference>
<dbReference type="Pfam" id="PF00076">
    <property type="entry name" value="RRM_1"/>
    <property type="match status" value="3"/>
</dbReference>
<dbReference type="InterPro" id="IPR050825">
    <property type="entry name" value="RBM42_RBP45_47-like"/>
</dbReference>
<name>A0AAV9HF16_9PEZI</name>
<feature type="domain" description="RRM" evidence="5">
    <location>
        <begin position="268"/>
        <end position="340"/>
    </location>
</feature>
<dbReference type="SUPFAM" id="SSF54928">
    <property type="entry name" value="RNA-binding domain, RBD"/>
    <property type="match status" value="2"/>
</dbReference>
<evidence type="ECO:0000313" key="6">
    <source>
        <dbReference type="EMBL" id="KAK4459437.1"/>
    </source>
</evidence>
<dbReference type="CDD" id="cd12613">
    <property type="entry name" value="RRM2_NGR1_NAM8_like"/>
    <property type="match status" value="1"/>
</dbReference>
<accession>A0AAV9HF16</accession>
<keyword evidence="2 3" id="KW-0694">RNA-binding</keyword>
<feature type="compositionally biased region" description="Gly residues" evidence="4">
    <location>
        <begin position="369"/>
        <end position="381"/>
    </location>
</feature>
<dbReference type="InterPro" id="IPR000504">
    <property type="entry name" value="RRM_dom"/>
</dbReference>
<dbReference type="GO" id="GO:0003729">
    <property type="term" value="F:mRNA binding"/>
    <property type="evidence" value="ECO:0007669"/>
    <property type="project" value="InterPro"/>
</dbReference>
<dbReference type="Gene3D" id="3.30.70.330">
    <property type="match status" value="3"/>
</dbReference>
<dbReference type="CDD" id="cd12611">
    <property type="entry name" value="RRM1_NGR1_NAM8_like"/>
    <property type="match status" value="1"/>
</dbReference>
<sequence>MSEYVSNGAPGAAGNGSALNGSGETFSAPTTLAAPSNEAAKTLWMGEMEGWMDENFIKNIYSSVLAENVQVKIIRDRNSGNAGYCFIEFSTPEAAQKALALNGTPVPNSQRVFKLNWASGGGLVDRRDDRGPEYSIFVGDLGPEVNEFVLVSLFQARFPSCKSAKIMTDAMTGQSRGYGFVRFSDEQDQQRALVEMQGVYCGNRPMRISTATPKTRSHQYGHGQPGNQMMPPVAGQAAPMWGVPPFYNQGAGFNPMQPMNQFTDPNNTTVFVGGLSGYVTEDELRSFFQGFGEITYVKIPPGKGCGFVQFVHRHAAEMAINQMQGYPIGNSRVRLSWGRSQNNSGVGTPYRPAPPPPHYMGAGMPPHGGPGGPFGGPGAPYGGNPPQGPPPPGPMQ</sequence>
<dbReference type="InterPro" id="IPR035979">
    <property type="entry name" value="RBD_domain_sf"/>
</dbReference>
<feature type="compositionally biased region" description="Pro residues" evidence="4">
    <location>
        <begin position="386"/>
        <end position="396"/>
    </location>
</feature>
<reference evidence="6" key="1">
    <citation type="journal article" date="2023" name="Mol. Phylogenet. Evol.">
        <title>Genome-scale phylogeny and comparative genomics of the fungal order Sordariales.</title>
        <authorList>
            <person name="Hensen N."/>
            <person name="Bonometti L."/>
            <person name="Westerberg I."/>
            <person name="Brannstrom I.O."/>
            <person name="Guillou S."/>
            <person name="Cros-Aarteil S."/>
            <person name="Calhoun S."/>
            <person name="Haridas S."/>
            <person name="Kuo A."/>
            <person name="Mondo S."/>
            <person name="Pangilinan J."/>
            <person name="Riley R."/>
            <person name="LaButti K."/>
            <person name="Andreopoulos B."/>
            <person name="Lipzen A."/>
            <person name="Chen C."/>
            <person name="Yan M."/>
            <person name="Daum C."/>
            <person name="Ng V."/>
            <person name="Clum A."/>
            <person name="Steindorff A."/>
            <person name="Ohm R.A."/>
            <person name="Martin F."/>
            <person name="Silar P."/>
            <person name="Natvig D.O."/>
            <person name="Lalanne C."/>
            <person name="Gautier V."/>
            <person name="Ament-Velasquez S.L."/>
            <person name="Kruys A."/>
            <person name="Hutchinson M.I."/>
            <person name="Powell A.J."/>
            <person name="Barry K."/>
            <person name="Miller A.N."/>
            <person name="Grigoriev I.V."/>
            <person name="Debuchy R."/>
            <person name="Gladieux P."/>
            <person name="Hiltunen Thoren M."/>
            <person name="Johannesson H."/>
        </authorList>
    </citation>
    <scope>NUCLEOTIDE SEQUENCE</scope>
    <source>
        <strain evidence="6">PSN324</strain>
    </source>
</reference>
<dbReference type="GO" id="GO:0005829">
    <property type="term" value="C:cytosol"/>
    <property type="evidence" value="ECO:0007669"/>
    <property type="project" value="TreeGrafter"/>
</dbReference>
<gene>
    <name evidence="6" type="ORF">QBC42DRAFT_9411</name>
</gene>
<evidence type="ECO:0000313" key="7">
    <source>
        <dbReference type="Proteomes" id="UP001321749"/>
    </source>
</evidence>
<dbReference type="InterPro" id="IPR012677">
    <property type="entry name" value="Nucleotide-bd_a/b_plait_sf"/>
</dbReference>
<dbReference type="Proteomes" id="UP001321749">
    <property type="component" value="Unassembled WGS sequence"/>
</dbReference>
<dbReference type="PANTHER" id="PTHR47640">
    <property type="entry name" value="TRNA SELENOCYSTEINE 1-ASSOCIATED PROTEIN 1-RELATED-RELATED"/>
    <property type="match status" value="1"/>
</dbReference>
<proteinExistence type="predicted"/>
<evidence type="ECO:0000256" key="4">
    <source>
        <dbReference type="SAM" id="MobiDB-lite"/>
    </source>
</evidence>
<dbReference type="AlphaFoldDB" id="A0AAV9HF16"/>
<protein>
    <submittedName>
        <fullName evidence="6">RNA-binding protein</fullName>
    </submittedName>
</protein>
<feature type="region of interest" description="Disordered" evidence="4">
    <location>
        <begin position="1"/>
        <end position="32"/>
    </location>
</feature>
<dbReference type="FunFam" id="3.30.70.330:FF:000065">
    <property type="entry name" value="mRNA binding post-transcriptional regulator"/>
    <property type="match status" value="1"/>
</dbReference>
<comment type="caution">
    <text evidence="6">The sequence shown here is derived from an EMBL/GenBank/DDBJ whole genome shotgun (WGS) entry which is preliminary data.</text>
</comment>
<dbReference type="FunFam" id="3.30.70.330:FF:000222">
    <property type="entry name" value="mRNA binding post-transcriptional regulator"/>
    <property type="match status" value="1"/>
</dbReference>
<organism evidence="6 7">
    <name type="scientific">Cladorrhinum samala</name>
    <dbReference type="NCBI Taxonomy" id="585594"/>
    <lineage>
        <taxon>Eukaryota</taxon>
        <taxon>Fungi</taxon>
        <taxon>Dikarya</taxon>
        <taxon>Ascomycota</taxon>
        <taxon>Pezizomycotina</taxon>
        <taxon>Sordariomycetes</taxon>
        <taxon>Sordariomycetidae</taxon>
        <taxon>Sordariales</taxon>
        <taxon>Podosporaceae</taxon>
        <taxon>Cladorrhinum</taxon>
    </lineage>
</organism>
<evidence type="ECO:0000259" key="5">
    <source>
        <dbReference type="PROSITE" id="PS50102"/>
    </source>
</evidence>
<dbReference type="PROSITE" id="PS50102">
    <property type="entry name" value="RRM"/>
    <property type="match status" value="3"/>
</dbReference>
<evidence type="ECO:0000256" key="3">
    <source>
        <dbReference type="PROSITE-ProRule" id="PRU00176"/>
    </source>
</evidence>
<feature type="region of interest" description="Disordered" evidence="4">
    <location>
        <begin position="337"/>
        <end position="396"/>
    </location>
</feature>
<dbReference type="GO" id="GO:0006376">
    <property type="term" value="P:mRNA splice site recognition"/>
    <property type="evidence" value="ECO:0007669"/>
    <property type="project" value="TreeGrafter"/>
</dbReference>
<dbReference type="CDD" id="cd12346">
    <property type="entry name" value="RRM3_NGR1_NAM8_like"/>
    <property type="match status" value="1"/>
</dbReference>
<feature type="domain" description="RRM" evidence="5">
    <location>
        <begin position="41"/>
        <end position="120"/>
    </location>
</feature>
<feature type="domain" description="RRM" evidence="5">
    <location>
        <begin position="134"/>
        <end position="213"/>
    </location>
</feature>
<dbReference type="SMART" id="SM00360">
    <property type="entry name" value="RRM"/>
    <property type="match status" value="3"/>
</dbReference>
<evidence type="ECO:0000256" key="2">
    <source>
        <dbReference type="ARBA" id="ARBA00022884"/>
    </source>
</evidence>
<dbReference type="PANTHER" id="PTHR47640:SF10">
    <property type="entry name" value="TRNA SELENOCYSTEINE 1-ASSOCIATED PROTEIN 1-RELATED"/>
    <property type="match status" value="1"/>
</dbReference>
<dbReference type="EMBL" id="MU865037">
    <property type="protein sequence ID" value="KAK4459437.1"/>
    <property type="molecule type" value="Genomic_DNA"/>
</dbReference>
<evidence type="ECO:0000256" key="1">
    <source>
        <dbReference type="ARBA" id="ARBA00022737"/>
    </source>
</evidence>
<dbReference type="FunFam" id="3.30.70.330:FF:000227">
    <property type="entry name" value="mRNA binding post-transcriptional regulator"/>
    <property type="match status" value="1"/>
</dbReference>